<dbReference type="RefSeq" id="WP_023363793.1">
    <property type="nucleotide sequence ID" value="NC_022657.1"/>
</dbReference>
<keyword evidence="3" id="KW-1185">Reference proteome</keyword>
<dbReference type="HOGENOM" id="CLU_070586_0_0_11"/>
<dbReference type="InterPro" id="IPR002645">
    <property type="entry name" value="STAS_dom"/>
</dbReference>
<dbReference type="PATRIC" id="fig|1246995.3.peg.5001"/>
<dbReference type="OrthoDB" id="116243at2"/>
<name>U5W1V4_9ACTN</name>
<evidence type="ECO:0000313" key="2">
    <source>
        <dbReference type="EMBL" id="AGZ43203.1"/>
    </source>
</evidence>
<feature type="domain" description="STAS" evidence="1">
    <location>
        <begin position="197"/>
        <end position="274"/>
    </location>
</feature>
<reference evidence="2 3" key="1">
    <citation type="journal article" date="2014" name="J. Biotechnol.">
        <title>Complete genome sequence of the actinobacterium Actinoplanes friuliensis HAG 010964, producer of the lipopeptide antibiotic friulimycin.</title>
        <authorList>
            <person name="Ruckert C."/>
            <person name="Szczepanowski R."/>
            <person name="Albersmeier A."/>
            <person name="Goesmann A."/>
            <person name="Fischer N."/>
            <person name="Steinkamper A."/>
            <person name="Puhler A."/>
            <person name="Biener R."/>
            <person name="Schwartz D."/>
            <person name="Kalinowski J."/>
        </authorList>
    </citation>
    <scope>NUCLEOTIDE SEQUENCE [LARGE SCALE GENOMIC DNA]</scope>
    <source>
        <strain evidence="2 3">DSM 7358</strain>
    </source>
</reference>
<evidence type="ECO:0000313" key="3">
    <source>
        <dbReference type="Proteomes" id="UP000017746"/>
    </source>
</evidence>
<evidence type="ECO:0000259" key="1">
    <source>
        <dbReference type="PROSITE" id="PS50801"/>
    </source>
</evidence>
<dbReference type="eggNOG" id="COG1366">
    <property type="taxonomic scope" value="Bacteria"/>
</dbReference>
<dbReference type="Gene3D" id="3.30.750.24">
    <property type="entry name" value="STAS domain"/>
    <property type="match status" value="1"/>
</dbReference>
<dbReference type="SUPFAM" id="SSF52091">
    <property type="entry name" value="SpoIIaa-like"/>
    <property type="match status" value="1"/>
</dbReference>
<dbReference type="STRING" id="1246995.AFR_24685"/>
<dbReference type="InterPro" id="IPR025847">
    <property type="entry name" value="MEDS_domain"/>
</dbReference>
<proteinExistence type="predicted"/>
<dbReference type="AlphaFoldDB" id="U5W1V4"/>
<organism evidence="2 3">
    <name type="scientific">Actinoplanes friuliensis DSM 7358</name>
    <dbReference type="NCBI Taxonomy" id="1246995"/>
    <lineage>
        <taxon>Bacteria</taxon>
        <taxon>Bacillati</taxon>
        <taxon>Actinomycetota</taxon>
        <taxon>Actinomycetes</taxon>
        <taxon>Micromonosporales</taxon>
        <taxon>Micromonosporaceae</taxon>
        <taxon>Actinoplanes</taxon>
    </lineage>
</organism>
<dbReference type="KEGG" id="afs:AFR_24685"/>
<dbReference type="EMBL" id="CP006272">
    <property type="protein sequence ID" value="AGZ43203.1"/>
    <property type="molecule type" value="Genomic_DNA"/>
</dbReference>
<dbReference type="PROSITE" id="PS50801">
    <property type="entry name" value="STAS"/>
    <property type="match status" value="1"/>
</dbReference>
<dbReference type="Proteomes" id="UP000017746">
    <property type="component" value="Chromosome"/>
</dbReference>
<gene>
    <name evidence="2" type="ORF">AFR_24685</name>
</gene>
<dbReference type="InterPro" id="IPR036513">
    <property type="entry name" value="STAS_dom_sf"/>
</dbReference>
<dbReference type="Pfam" id="PF13466">
    <property type="entry name" value="STAS_2"/>
    <property type="match status" value="1"/>
</dbReference>
<sequence>MADATMAGRLRPGDHVCWTYADDAERRRITAACVRAGLRDRHKVLWCTLDLEPAAALAELEDAGIRTSAAVRAGRLTVMTAASSYLVSGSFDAEATCRIWPDEFRRARREGYAGMRVLGDMSWAGGTTPGADRVGWYELQVNHILADGYALGICLYDRRRFTGDTLTTLCRAHPVTLSERSSAREPLLRIIRTRAGLRLSGEADVSNRDALATMLGAAIDEPADRPVVALDLSELCFADAATGKLIVDAGRRAGGRLRITAARPPVHRLLAQFGGEAVPGLLSC</sequence>
<protein>
    <recommendedName>
        <fullName evidence="1">STAS domain-containing protein</fullName>
    </recommendedName>
</protein>
<accession>U5W1V4</accession>
<dbReference type="InterPro" id="IPR058548">
    <property type="entry name" value="MlaB-like_STAS"/>
</dbReference>
<dbReference type="Pfam" id="PF14417">
    <property type="entry name" value="MEDS"/>
    <property type="match status" value="1"/>
</dbReference>